<feature type="region of interest" description="Disordered" evidence="1">
    <location>
        <begin position="99"/>
        <end position="122"/>
    </location>
</feature>
<dbReference type="GeneID" id="106156073"/>
<protein>
    <submittedName>
        <fullName evidence="3">Uncharacterized protein LOC106156073 isoform X1</fullName>
    </submittedName>
</protein>
<feature type="compositionally biased region" description="Low complexity" evidence="1">
    <location>
        <begin position="180"/>
        <end position="196"/>
    </location>
</feature>
<dbReference type="InParanoid" id="A0A1S3HNM3"/>
<evidence type="ECO:0000313" key="3">
    <source>
        <dbReference type="RefSeq" id="XP_013386634.1"/>
    </source>
</evidence>
<feature type="region of interest" description="Disordered" evidence="1">
    <location>
        <begin position="134"/>
        <end position="211"/>
    </location>
</feature>
<dbReference type="RefSeq" id="XP_013386634.1">
    <property type="nucleotide sequence ID" value="XM_013531180.2"/>
</dbReference>
<keyword evidence="2" id="KW-1185">Reference proteome</keyword>
<feature type="compositionally biased region" description="Basic and acidic residues" evidence="1">
    <location>
        <begin position="197"/>
        <end position="211"/>
    </location>
</feature>
<feature type="compositionally biased region" description="Polar residues" evidence="1">
    <location>
        <begin position="99"/>
        <end position="121"/>
    </location>
</feature>
<feature type="compositionally biased region" description="Polar residues" evidence="1">
    <location>
        <begin position="238"/>
        <end position="248"/>
    </location>
</feature>
<evidence type="ECO:0000313" key="2">
    <source>
        <dbReference type="Proteomes" id="UP000085678"/>
    </source>
</evidence>
<dbReference type="KEGG" id="lak:106156073"/>
<dbReference type="AlphaFoldDB" id="A0A1S3HNM3"/>
<accession>A0A1S3HNM3</accession>
<dbReference type="Proteomes" id="UP000085678">
    <property type="component" value="Unplaced"/>
</dbReference>
<feature type="region of interest" description="Disordered" evidence="1">
    <location>
        <begin position="226"/>
        <end position="248"/>
    </location>
</feature>
<name>A0A1S3HNM3_LINAN</name>
<sequence>MLKISRLDINLPADLVQTCAGVRESQLCKFIATNSQGEFQHSIEVRGKQNNVISLELSNLSISFQDGHFVAEVEQALKVFQGRSETENEAVIPDAHVTSSQNAELESSHSDSGQPPDQVTPQDHYVSQVPMATNVTQGHQPTPEPSPRRLFRNISRKRPAETVTSGAMKFPRIIQEERLPSLTSGTTTTALTQQTHSDTKQTEEVSVEESRHDIVEVKVETDDDDYEDLTGAIDDNTGDSANKPSSSYVHSVPMVSQALASQHVVLGHSSSSTGHHTGQHTAVQHSGQAIARRQEQVKAAGIGAPRMNTVASVTSGHNVGLGTSWENAASGQKAVVGISGSNTVPVPSRKKPHMSSGALRRKLYRQKIKADPQKYEHHKKMDRLRHKRQRLKKKLQMEGVSLGAKGCLPATPTSSWQLPLLQPERERDDITRGKRPYYDIRC</sequence>
<reference evidence="3" key="1">
    <citation type="submission" date="2025-08" db="UniProtKB">
        <authorList>
            <consortium name="RefSeq"/>
        </authorList>
    </citation>
    <scope>IDENTIFICATION</scope>
    <source>
        <tissue evidence="3">Gonads</tissue>
    </source>
</reference>
<organism evidence="2 3">
    <name type="scientific">Lingula anatina</name>
    <name type="common">Brachiopod</name>
    <name type="synonym">Lingula unguis</name>
    <dbReference type="NCBI Taxonomy" id="7574"/>
    <lineage>
        <taxon>Eukaryota</taxon>
        <taxon>Metazoa</taxon>
        <taxon>Spiralia</taxon>
        <taxon>Lophotrochozoa</taxon>
        <taxon>Brachiopoda</taxon>
        <taxon>Linguliformea</taxon>
        <taxon>Lingulata</taxon>
        <taxon>Lingulida</taxon>
        <taxon>Linguloidea</taxon>
        <taxon>Lingulidae</taxon>
        <taxon>Lingula</taxon>
    </lineage>
</organism>
<proteinExistence type="predicted"/>
<evidence type="ECO:0000256" key="1">
    <source>
        <dbReference type="SAM" id="MobiDB-lite"/>
    </source>
</evidence>
<gene>
    <name evidence="3" type="primary">LOC106156073</name>
</gene>